<evidence type="ECO:0000313" key="2">
    <source>
        <dbReference type="Proteomes" id="UP001163152"/>
    </source>
</evidence>
<dbReference type="EMBL" id="CP113797">
    <property type="protein sequence ID" value="WAL60868.1"/>
    <property type="molecule type" value="Genomic_DNA"/>
</dbReference>
<proteinExistence type="predicted"/>
<dbReference type="KEGG" id="tsin:OXH18_02400"/>
<dbReference type="Proteomes" id="UP001163152">
    <property type="component" value="Chromosome"/>
</dbReference>
<accession>A0A9E8ZD00</accession>
<keyword evidence="2" id="KW-1185">Reference proteome</keyword>
<dbReference type="RefSeq" id="WP_268610824.1">
    <property type="nucleotide sequence ID" value="NZ_CP113797.1"/>
</dbReference>
<gene>
    <name evidence="1" type="ORF">OXH18_02400</name>
</gene>
<sequence>MPKRFTIGPLGEHDDHWLTVWAALIGKNKTNLATALIGLRVREKKEMLQDMLEYSAQLRGMTPESLFNALLSNPHYLEQHPAPTGDEREDATGSI</sequence>
<protein>
    <submittedName>
        <fullName evidence="1">Uncharacterized protein</fullName>
    </submittedName>
</protein>
<dbReference type="AlphaFoldDB" id="A0A9E8ZD00"/>
<reference evidence="1" key="1">
    <citation type="submission" date="2022-12" db="EMBL/GenBank/DDBJ databases">
        <title>Polyphasic identification of a Novel Hot-Spring Cyanobacterium Ocullathermofonsia sinensis gen nov. sp. nov. and Genomic Insights on its Adaptations to the Thermal Habitat.</title>
        <authorList>
            <person name="Daroch M."/>
            <person name="Tang J."/>
            <person name="Jiang Y."/>
        </authorList>
    </citation>
    <scope>NUCLEOTIDE SEQUENCE</scope>
    <source>
        <strain evidence="1">PKUAC-SCTA174</strain>
    </source>
</reference>
<organism evidence="1 2">
    <name type="scientific">Thermocoleostomius sinensis A174</name>
    <dbReference type="NCBI Taxonomy" id="2016057"/>
    <lineage>
        <taxon>Bacteria</taxon>
        <taxon>Bacillati</taxon>
        <taxon>Cyanobacteriota</taxon>
        <taxon>Cyanophyceae</taxon>
        <taxon>Oculatellales</taxon>
        <taxon>Oculatellaceae</taxon>
        <taxon>Thermocoleostomius</taxon>
    </lineage>
</organism>
<name>A0A9E8ZD00_9CYAN</name>
<evidence type="ECO:0000313" key="1">
    <source>
        <dbReference type="EMBL" id="WAL60868.1"/>
    </source>
</evidence>